<organism evidence="5 6">
    <name type="scientific">Crateriforma conspicua</name>
    <dbReference type="NCBI Taxonomy" id="2527996"/>
    <lineage>
        <taxon>Bacteria</taxon>
        <taxon>Pseudomonadati</taxon>
        <taxon>Planctomycetota</taxon>
        <taxon>Planctomycetia</taxon>
        <taxon>Planctomycetales</taxon>
        <taxon>Planctomycetaceae</taxon>
        <taxon>Crateriforma</taxon>
    </lineage>
</organism>
<feature type="binding site" evidence="2">
    <location>
        <position position="152"/>
    </location>
    <ligand>
        <name>Mn(2+)</name>
        <dbReference type="ChEBI" id="CHEBI:29035"/>
        <label>2</label>
    </ligand>
</feature>
<name>A0A5C6FSR8_9PLAN</name>
<dbReference type="AlphaFoldDB" id="A0A5C6FSR8"/>
<dbReference type="FunFam" id="3.30.70.360:FF:000001">
    <property type="entry name" value="N-acetyldiaminopimelate deacetylase"/>
    <property type="match status" value="1"/>
</dbReference>
<feature type="signal peptide" evidence="3">
    <location>
        <begin position="1"/>
        <end position="21"/>
    </location>
</feature>
<proteinExistence type="predicted"/>
<dbReference type="SUPFAM" id="SSF53187">
    <property type="entry name" value="Zn-dependent exopeptidases"/>
    <property type="match status" value="1"/>
</dbReference>
<dbReference type="PANTHER" id="PTHR11014:SF63">
    <property type="entry name" value="METALLOPEPTIDASE, PUTATIVE (AFU_ORTHOLOGUE AFUA_6G09600)-RELATED"/>
    <property type="match status" value="1"/>
</dbReference>
<dbReference type="Proteomes" id="UP000316476">
    <property type="component" value="Unassembled WGS sequence"/>
</dbReference>
<dbReference type="EC" id="3.-.-.-" evidence="5"/>
<evidence type="ECO:0000313" key="5">
    <source>
        <dbReference type="EMBL" id="TWU65411.1"/>
    </source>
</evidence>
<keyword evidence="3" id="KW-0732">Signal</keyword>
<dbReference type="InterPro" id="IPR036264">
    <property type="entry name" value="Bact_exopeptidase_dim_dom"/>
</dbReference>
<comment type="caution">
    <text evidence="5">The sequence shown here is derived from an EMBL/GenBank/DDBJ whole genome shotgun (WGS) entry which is preliminary data.</text>
</comment>
<dbReference type="Gene3D" id="3.40.630.10">
    <property type="entry name" value="Zn peptidases"/>
    <property type="match status" value="1"/>
</dbReference>
<dbReference type="GO" id="GO:0046872">
    <property type="term" value="F:metal ion binding"/>
    <property type="evidence" value="ECO:0007669"/>
    <property type="project" value="UniProtKB-KW"/>
</dbReference>
<evidence type="ECO:0000259" key="4">
    <source>
        <dbReference type="Pfam" id="PF07687"/>
    </source>
</evidence>
<sequence precursor="true">MIRIRFIFLVVSLMATGSVQCSIVIADDTLSPTGMKPAVVEVKHELERWFSETTPTWLRTYRELHQSPELSFEEKATSQYIADRWRDDGYVVVTNVGGFGVVATMENGPGATVMLRCDMDALPVTEQTPFPFASTKKVTQSDGTTVGVMHACGHDIHMTNVLAVSHFLATHRDHWSGRLMLIAQPAEERGAGARSMLDDGLFQRFVKPDYAIALHVGHDLPAGQVSLMPGYSQANVDSVDITMHGRGGHGSAPETTIDPIVMASMLVVDLQTIVSREISPRKPAVITVGSIHGGTKHNIIGDECHLQLTVRSYDEAVRQHLLEAIERKAKSIATGFRADAPTVTRSEGTPSLENDHELAARMRDVFAAAIGKDQVGTSEPSMGGEDFSRYGKQGVPILMYRLGTVESARLKRYEKLEIPPPSLHSSQYYPDAEKSLRTAFMTMTAATLELLKPAP</sequence>
<comment type="cofactor">
    <cofactor evidence="2">
        <name>Mn(2+)</name>
        <dbReference type="ChEBI" id="CHEBI:29035"/>
    </cofactor>
    <text evidence="2">The Mn(2+) ion enhances activity.</text>
</comment>
<feature type="binding site" evidence="2">
    <location>
        <position position="424"/>
    </location>
    <ligand>
        <name>Mn(2+)</name>
        <dbReference type="ChEBI" id="CHEBI:29035"/>
        <label>2</label>
    </ligand>
</feature>
<keyword evidence="2" id="KW-0479">Metal-binding</keyword>
<dbReference type="Pfam" id="PF07687">
    <property type="entry name" value="M20_dimer"/>
    <property type="match status" value="1"/>
</dbReference>
<keyword evidence="2" id="KW-0464">Manganese</keyword>
<evidence type="ECO:0000256" key="1">
    <source>
        <dbReference type="ARBA" id="ARBA00022801"/>
    </source>
</evidence>
<dbReference type="GO" id="GO:0019877">
    <property type="term" value="P:diaminopimelate biosynthetic process"/>
    <property type="evidence" value="ECO:0007669"/>
    <property type="project" value="UniProtKB-ARBA"/>
</dbReference>
<dbReference type="RefSeq" id="WP_197136061.1">
    <property type="nucleotide sequence ID" value="NZ_SJPZ01000001.1"/>
</dbReference>
<gene>
    <name evidence="5" type="primary">yxeP_1</name>
    <name evidence="5" type="ORF">V7x_09580</name>
</gene>
<accession>A0A5C6FSR8</accession>
<dbReference type="GO" id="GO:0050118">
    <property type="term" value="F:N-acetyldiaminopimelate deacetylase activity"/>
    <property type="evidence" value="ECO:0007669"/>
    <property type="project" value="UniProtKB-ARBA"/>
</dbReference>
<feature type="chain" id="PRO_5022730637" evidence="3">
    <location>
        <begin position="22"/>
        <end position="455"/>
    </location>
</feature>
<feature type="binding site" evidence="2">
    <location>
        <position position="215"/>
    </location>
    <ligand>
        <name>Mn(2+)</name>
        <dbReference type="ChEBI" id="CHEBI:29035"/>
        <label>2</label>
    </ligand>
</feature>
<reference evidence="5 6" key="1">
    <citation type="submission" date="2019-02" db="EMBL/GenBank/DDBJ databases">
        <title>Deep-cultivation of Planctomycetes and their phenomic and genomic characterization uncovers novel biology.</title>
        <authorList>
            <person name="Wiegand S."/>
            <person name="Jogler M."/>
            <person name="Boedeker C."/>
            <person name="Pinto D."/>
            <person name="Vollmers J."/>
            <person name="Rivas-Marin E."/>
            <person name="Kohn T."/>
            <person name="Peeters S.H."/>
            <person name="Heuer A."/>
            <person name="Rast P."/>
            <person name="Oberbeckmann S."/>
            <person name="Bunk B."/>
            <person name="Jeske O."/>
            <person name="Meyerdierks A."/>
            <person name="Storesund J.E."/>
            <person name="Kallscheuer N."/>
            <person name="Luecker S."/>
            <person name="Lage O.M."/>
            <person name="Pohl T."/>
            <person name="Merkel B.J."/>
            <person name="Hornburger P."/>
            <person name="Mueller R.-W."/>
            <person name="Bruemmer F."/>
            <person name="Labrenz M."/>
            <person name="Spormann A.M."/>
            <person name="Op Den Camp H."/>
            <person name="Overmann J."/>
            <person name="Amann R."/>
            <person name="Jetten M.S.M."/>
            <person name="Mascher T."/>
            <person name="Medema M.H."/>
            <person name="Devos D.P."/>
            <person name="Kaster A.-K."/>
            <person name="Ovreas L."/>
            <person name="Rohde M."/>
            <person name="Galperin M.Y."/>
            <person name="Jogler C."/>
        </authorList>
    </citation>
    <scope>NUCLEOTIDE SEQUENCE [LARGE SCALE GENOMIC DNA]</scope>
    <source>
        <strain evidence="5 6">V7</strain>
    </source>
</reference>
<dbReference type="InterPro" id="IPR011650">
    <property type="entry name" value="Peptidase_M20_dimer"/>
</dbReference>
<dbReference type="NCBIfam" id="TIGR01891">
    <property type="entry name" value="amidohydrolases"/>
    <property type="match status" value="1"/>
</dbReference>
<feature type="domain" description="Peptidase M20 dimerisation" evidence="4">
    <location>
        <begin position="233"/>
        <end position="332"/>
    </location>
</feature>
<evidence type="ECO:0000256" key="3">
    <source>
        <dbReference type="SAM" id="SignalP"/>
    </source>
</evidence>
<dbReference type="Pfam" id="PF01546">
    <property type="entry name" value="Peptidase_M20"/>
    <property type="match status" value="1"/>
</dbReference>
<dbReference type="SUPFAM" id="SSF55031">
    <property type="entry name" value="Bacterial exopeptidase dimerisation domain"/>
    <property type="match status" value="1"/>
</dbReference>
<dbReference type="EMBL" id="SJPZ01000001">
    <property type="protein sequence ID" value="TWU65411.1"/>
    <property type="molecule type" value="Genomic_DNA"/>
</dbReference>
<dbReference type="InterPro" id="IPR002933">
    <property type="entry name" value="Peptidase_M20"/>
</dbReference>
<dbReference type="Gene3D" id="3.30.70.360">
    <property type="match status" value="1"/>
</dbReference>
<dbReference type="PIRSF" id="PIRSF005962">
    <property type="entry name" value="Pept_M20D_amidohydro"/>
    <property type="match status" value="1"/>
</dbReference>
<feature type="binding site" evidence="2">
    <location>
        <position position="154"/>
    </location>
    <ligand>
        <name>Mn(2+)</name>
        <dbReference type="ChEBI" id="CHEBI:29035"/>
        <label>2</label>
    </ligand>
</feature>
<dbReference type="InterPro" id="IPR017439">
    <property type="entry name" value="Amidohydrolase"/>
</dbReference>
<feature type="binding site" evidence="2">
    <location>
        <position position="188"/>
    </location>
    <ligand>
        <name>Mn(2+)</name>
        <dbReference type="ChEBI" id="CHEBI:29035"/>
        <label>2</label>
    </ligand>
</feature>
<dbReference type="PANTHER" id="PTHR11014">
    <property type="entry name" value="PEPTIDASE M20 FAMILY MEMBER"/>
    <property type="match status" value="1"/>
</dbReference>
<evidence type="ECO:0000313" key="6">
    <source>
        <dbReference type="Proteomes" id="UP000316476"/>
    </source>
</evidence>
<evidence type="ECO:0000256" key="2">
    <source>
        <dbReference type="PIRSR" id="PIRSR005962-1"/>
    </source>
</evidence>
<protein>
    <submittedName>
        <fullName evidence="5">Putative hydrolase YxeP</fullName>
        <ecNumber evidence="5">3.-.-.-</ecNumber>
    </submittedName>
</protein>
<keyword evidence="1 5" id="KW-0378">Hydrolase</keyword>